<dbReference type="RefSeq" id="WP_244714149.1">
    <property type="nucleotide sequence ID" value="NZ_CP095049.1"/>
</dbReference>
<reference evidence="1 2" key="1">
    <citation type="submission" date="2022-04" db="EMBL/GenBank/DDBJ databases">
        <title>Hymenobacter sp. isolated from the air.</title>
        <authorList>
            <person name="Won M."/>
            <person name="Lee C.-M."/>
            <person name="Woen H.-Y."/>
            <person name="Kwon S.-W."/>
        </authorList>
    </citation>
    <scope>NUCLEOTIDE SEQUENCE [LARGE SCALE GENOMIC DNA]</scope>
    <source>
        <strain evidence="2">5116 S-27</strain>
    </source>
</reference>
<dbReference type="Proteomes" id="UP000831785">
    <property type="component" value="Chromosome"/>
</dbReference>
<sequence>METHTPKRLQQAAKDLNASMLVLVNFLASKGHIVESKPTTKLTAHQVSLLDDLDREINHLTFKKQKAQVPPSAITTPLNTPSNPSPTTIATIDKIREEKGIPKTIYKFYGTEKYHFESLRESYIYFAPPSKFNDPYDCSLDTITFSVKKQTNYRKNKEKEFKERYTTLGVCCFSRKNTSILMWSHYANCHKGFCLEYRIENKKSVIRPFDVNYTDHYVTMDFSREPKESIFNMILTKHRQWEYEEEVRYFTGGFRTNDERKYPLQRNVLEAVYLGINCEAETINTIRLILKEHYNSSIKVYQAKKCKGSFEIEFQQINL</sequence>
<name>A0ABY4F301_9BACT</name>
<evidence type="ECO:0000313" key="2">
    <source>
        <dbReference type="Proteomes" id="UP000831785"/>
    </source>
</evidence>
<proteinExistence type="predicted"/>
<evidence type="ECO:0000313" key="1">
    <source>
        <dbReference type="EMBL" id="UOQ51036.1"/>
    </source>
</evidence>
<organism evidence="1 2">
    <name type="scientific">Hymenobacter cellulosivorans</name>
    <dbReference type="NCBI Taxonomy" id="2932249"/>
    <lineage>
        <taxon>Bacteria</taxon>
        <taxon>Pseudomonadati</taxon>
        <taxon>Bacteroidota</taxon>
        <taxon>Cytophagia</taxon>
        <taxon>Cytophagales</taxon>
        <taxon>Hymenobacteraceae</taxon>
        <taxon>Hymenobacter</taxon>
    </lineage>
</organism>
<dbReference type="EMBL" id="CP095049">
    <property type="protein sequence ID" value="UOQ51036.1"/>
    <property type="molecule type" value="Genomic_DNA"/>
</dbReference>
<gene>
    <name evidence="1" type="ORF">MUN80_14845</name>
</gene>
<accession>A0ABY4F301</accession>
<protein>
    <submittedName>
        <fullName evidence="1">DUF2971 domain-containing protein</fullName>
    </submittedName>
</protein>
<dbReference type="Pfam" id="PF11185">
    <property type="entry name" value="DUF2971"/>
    <property type="match status" value="1"/>
</dbReference>
<dbReference type="InterPro" id="IPR021352">
    <property type="entry name" value="DUF2971"/>
</dbReference>
<keyword evidence="2" id="KW-1185">Reference proteome</keyword>